<gene>
    <name evidence="3" type="ORF">D9619_007561</name>
</gene>
<dbReference type="AlphaFoldDB" id="A0A8H5B3D2"/>
<dbReference type="EMBL" id="JAACJJ010000043">
    <property type="protein sequence ID" value="KAF5315278.1"/>
    <property type="molecule type" value="Genomic_DNA"/>
</dbReference>
<feature type="signal peptide" evidence="1">
    <location>
        <begin position="1"/>
        <end position="25"/>
    </location>
</feature>
<dbReference type="OrthoDB" id="9971254at2759"/>
<feature type="chain" id="PRO_5034995635" description="DUF5648 domain-containing protein" evidence="1">
    <location>
        <begin position="26"/>
        <end position="199"/>
    </location>
</feature>
<feature type="domain" description="DUF5648" evidence="2">
    <location>
        <begin position="82"/>
        <end position="197"/>
    </location>
</feature>
<evidence type="ECO:0000313" key="3">
    <source>
        <dbReference type="EMBL" id="KAF5315278.1"/>
    </source>
</evidence>
<comment type="caution">
    <text evidence="3">The sequence shown here is derived from an EMBL/GenBank/DDBJ whole genome shotgun (WGS) entry which is preliminary data.</text>
</comment>
<name>A0A8H5B3D2_9AGAR</name>
<proteinExistence type="predicted"/>
<dbReference type="Pfam" id="PF18885">
    <property type="entry name" value="DUF5648"/>
    <property type="match status" value="1"/>
</dbReference>
<accession>A0A8H5B3D2</accession>
<evidence type="ECO:0000256" key="1">
    <source>
        <dbReference type="SAM" id="SignalP"/>
    </source>
</evidence>
<evidence type="ECO:0000259" key="2">
    <source>
        <dbReference type="Pfam" id="PF18885"/>
    </source>
</evidence>
<keyword evidence="4" id="KW-1185">Reference proteome</keyword>
<organism evidence="3 4">
    <name type="scientific">Psilocybe cf. subviscida</name>
    <dbReference type="NCBI Taxonomy" id="2480587"/>
    <lineage>
        <taxon>Eukaryota</taxon>
        <taxon>Fungi</taxon>
        <taxon>Dikarya</taxon>
        <taxon>Basidiomycota</taxon>
        <taxon>Agaricomycotina</taxon>
        <taxon>Agaricomycetes</taxon>
        <taxon>Agaricomycetidae</taxon>
        <taxon>Agaricales</taxon>
        <taxon>Agaricineae</taxon>
        <taxon>Strophariaceae</taxon>
        <taxon>Psilocybe</taxon>
    </lineage>
</organism>
<protein>
    <recommendedName>
        <fullName evidence="2">DUF5648 domain-containing protein</fullName>
    </recommendedName>
</protein>
<dbReference type="InterPro" id="IPR043708">
    <property type="entry name" value="DUF5648"/>
</dbReference>
<keyword evidence="1" id="KW-0732">Signal</keyword>
<evidence type="ECO:0000313" key="4">
    <source>
        <dbReference type="Proteomes" id="UP000567179"/>
    </source>
</evidence>
<dbReference type="Proteomes" id="UP000567179">
    <property type="component" value="Unassembled WGS sequence"/>
</dbReference>
<reference evidence="3 4" key="1">
    <citation type="journal article" date="2020" name="ISME J.">
        <title>Uncovering the hidden diversity of litter-decomposition mechanisms in mushroom-forming fungi.</title>
        <authorList>
            <person name="Floudas D."/>
            <person name="Bentzer J."/>
            <person name="Ahren D."/>
            <person name="Johansson T."/>
            <person name="Persson P."/>
            <person name="Tunlid A."/>
        </authorList>
    </citation>
    <scope>NUCLEOTIDE SEQUENCE [LARGE SCALE GENOMIC DNA]</scope>
    <source>
        <strain evidence="3 4">CBS 101986</strain>
    </source>
</reference>
<sequence>MRSTTFTALATMAVSLSMGLIGVTAAPIVEDDIQTLSARSCANASLARVIYQGYSSTSACHVMNFLYAFVHDSTILGPVSTGARWSLQGATFKAWATQQASTLPLYRLGTSTGSDYIFELGTVDPMTQVPSPPTVTGFNNNIGLTAWVYGSATCDSVALLSAAHTTMSDHFYTTDADEHAGLIANGWTDAGVVAYVLPL</sequence>